<keyword evidence="3" id="KW-1185">Reference proteome</keyword>
<reference evidence="2 3" key="1">
    <citation type="submission" date="2012-08" db="EMBL/GenBank/DDBJ databases">
        <title>Oryza genome evolution.</title>
        <authorList>
            <person name="Wing R.A."/>
        </authorList>
    </citation>
    <scope>NUCLEOTIDE SEQUENCE</scope>
</reference>
<reference evidence="3" key="2">
    <citation type="submission" date="2013-12" db="EMBL/GenBank/DDBJ databases">
        <authorList>
            <person name="Yu Y."/>
            <person name="Lee S."/>
            <person name="de Baynast K."/>
            <person name="Wissotski M."/>
            <person name="Liu L."/>
            <person name="Talag J."/>
            <person name="Goicoechea J."/>
            <person name="Angelova A."/>
            <person name="Jetty R."/>
            <person name="Kudrna D."/>
            <person name="Golser W."/>
            <person name="Rivera L."/>
            <person name="Zhang J."/>
            <person name="Wing R."/>
        </authorList>
    </citation>
    <scope>NUCLEOTIDE SEQUENCE</scope>
</reference>
<dbReference type="HOGENOM" id="CLU_1984776_0_0_1"/>
<sequence>MQVAAAEIKGSDAAVVVVAADAHPAAAIRSVPARHDRKAAADVLVAENDRFSLISAVAWSEEHGIGRATLACSSRRRNSTIFCLKQLIVYRKRTSISSLLCLCDWATAMANGLLIGVSPFLDHLTD</sequence>
<dbReference type="Gramene" id="LPERR01G03680.1">
    <property type="protein sequence ID" value="LPERR01G03680.1"/>
    <property type="gene ID" value="LPERR01G03680"/>
</dbReference>
<dbReference type="AlphaFoldDB" id="A0A0D9UX35"/>
<evidence type="ECO:0000313" key="3">
    <source>
        <dbReference type="Proteomes" id="UP000032180"/>
    </source>
</evidence>
<keyword evidence="1" id="KW-1133">Transmembrane helix</keyword>
<dbReference type="EnsemblPlants" id="LPERR01G03680.1">
    <property type="protein sequence ID" value="LPERR01G03680.1"/>
    <property type="gene ID" value="LPERR01G03680"/>
</dbReference>
<evidence type="ECO:0000313" key="2">
    <source>
        <dbReference type="EnsemblPlants" id="LPERR01G03680.1"/>
    </source>
</evidence>
<name>A0A0D9UX35_9ORYZ</name>
<proteinExistence type="predicted"/>
<accession>A0A0D9UX35</accession>
<evidence type="ECO:0000256" key="1">
    <source>
        <dbReference type="SAM" id="Phobius"/>
    </source>
</evidence>
<keyword evidence="1" id="KW-0812">Transmembrane</keyword>
<keyword evidence="1" id="KW-0472">Membrane</keyword>
<dbReference type="Proteomes" id="UP000032180">
    <property type="component" value="Chromosome 1"/>
</dbReference>
<reference evidence="2" key="3">
    <citation type="submission" date="2015-04" db="UniProtKB">
        <authorList>
            <consortium name="EnsemblPlants"/>
        </authorList>
    </citation>
    <scope>IDENTIFICATION</scope>
</reference>
<feature type="transmembrane region" description="Helical" evidence="1">
    <location>
        <begin position="99"/>
        <end position="121"/>
    </location>
</feature>
<organism evidence="2 3">
    <name type="scientific">Leersia perrieri</name>
    <dbReference type="NCBI Taxonomy" id="77586"/>
    <lineage>
        <taxon>Eukaryota</taxon>
        <taxon>Viridiplantae</taxon>
        <taxon>Streptophyta</taxon>
        <taxon>Embryophyta</taxon>
        <taxon>Tracheophyta</taxon>
        <taxon>Spermatophyta</taxon>
        <taxon>Magnoliopsida</taxon>
        <taxon>Liliopsida</taxon>
        <taxon>Poales</taxon>
        <taxon>Poaceae</taxon>
        <taxon>BOP clade</taxon>
        <taxon>Oryzoideae</taxon>
        <taxon>Oryzeae</taxon>
        <taxon>Oryzinae</taxon>
        <taxon>Leersia</taxon>
    </lineage>
</organism>
<protein>
    <submittedName>
        <fullName evidence="2">Uncharacterized protein</fullName>
    </submittedName>
</protein>